<dbReference type="PROSITE" id="PS50935">
    <property type="entry name" value="SSB"/>
    <property type="match status" value="1"/>
</dbReference>
<dbReference type="OrthoDB" id="5186768at2"/>
<dbReference type="InterPro" id="IPR012340">
    <property type="entry name" value="NA-bd_OB-fold"/>
</dbReference>
<accession>A0A345NJN7</accession>
<dbReference type="Gene3D" id="2.40.50.140">
    <property type="entry name" value="Nucleic acid-binding proteins"/>
    <property type="match status" value="1"/>
</dbReference>
<dbReference type="Pfam" id="PF00436">
    <property type="entry name" value="SSB"/>
    <property type="match status" value="1"/>
</dbReference>
<name>A0A345NJN7_9MICO</name>
<dbReference type="Proteomes" id="UP000253790">
    <property type="component" value="Chromosome"/>
</dbReference>
<dbReference type="CDD" id="cd04496">
    <property type="entry name" value="SSB_OBF"/>
    <property type="match status" value="1"/>
</dbReference>
<keyword evidence="1 2" id="KW-0238">DNA-binding</keyword>
<evidence type="ECO:0000313" key="4">
    <source>
        <dbReference type="Proteomes" id="UP000253790"/>
    </source>
</evidence>
<organism evidence="3 4">
    <name type="scientific">Ornithinimicrobium avium</name>
    <dbReference type="NCBI Taxonomy" id="2283195"/>
    <lineage>
        <taxon>Bacteria</taxon>
        <taxon>Bacillati</taxon>
        <taxon>Actinomycetota</taxon>
        <taxon>Actinomycetes</taxon>
        <taxon>Micrococcales</taxon>
        <taxon>Ornithinimicrobiaceae</taxon>
        <taxon>Ornithinimicrobium</taxon>
    </lineage>
</organism>
<proteinExistence type="predicted"/>
<protein>
    <submittedName>
        <fullName evidence="3">Single-stranded DNA-binding protein</fullName>
    </submittedName>
</protein>
<sequence>MSTTRGRQSGEPFEEPVNEVHLVGRVSGEPTVRELPSGDELVQFRLVVPRDPRRGRAGTAGSRQAVDTIDVACWGSRVRRSAARLPDGQAVEVRGSLHRRFFAAAAGRASRYEVEARTLRRVELA</sequence>
<evidence type="ECO:0000313" key="3">
    <source>
        <dbReference type="EMBL" id="AXH95245.1"/>
    </source>
</evidence>
<keyword evidence="4" id="KW-1185">Reference proteome</keyword>
<dbReference type="RefSeq" id="WP_114927010.1">
    <property type="nucleotide sequence ID" value="NZ_CP031229.1"/>
</dbReference>
<evidence type="ECO:0000256" key="2">
    <source>
        <dbReference type="PROSITE-ProRule" id="PRU00252"/>
    </source>
</evidence>
<dbReference type="InterPro" id="IPR000424">
    <property type="entry name" value="Primosome_PriB/ssb"/>
</dbReference>
<dbReference type="GO" id="GO:0003697">
    <property type="term" value="F:single-stranded DNA binding"/>
    <property type="evidence" value="ECO:0007669"/>
    <property type="project" value="InterPro"/>
</dbReference>
<reference evidence="3 4" key="1">
    <citation type="submission" date="2018-07" db="EMBL/GenBank/DDBJ databases">
        <title>Complete genome sequencing of Ornithinimicrobium sp. AMA3305.</title>
        <authorList>
            <person name="Bae J.-W."/>
        </authorList>
    </citation>
    <scope>NUCLEOTIDE SEQUENCE [LARGE SCALE GENOMIC DNA]</scope>
    <source>
        <strain evidence="3 4">AMA3305</strain>
    </source>
</reference>
<dbReference type="AlphaFoldDB" id="A0A345NJN7"/>
<dbReference type="SUPFAM" id="SSF50249">
    <property type="entry name" value="Nucleic acid-binding proteins"/>
    <property type="match status" value="1"/>
</dbReference>
<dbReference type="KEGG" id="orn:DV701_03000"/>
<gene>
    <name evidence="3" type="ORF">DV701_03000</name>
</gene>
<evidence type="ECO:0000256" key="1">
    <source>
        <dbReference type="ARBA" id="ARBA00023125"/>
    </source>
</evidence>
<dbReference type="EMBL" id="CP031229">
    <property type="protein sequence ID" value="AXH95245.1"/>
    <property type="molecule type" value="Genomic_DNA"/>
</dbReference>